<name>A0A2V2YRI1_9BACL</name>
<keyword evidence="2" id="KW-1185">Reference proteome</keyword>
<proteinExistence type="predicted"/>
<gene>
    <name evidence="1" type="ORF">DFQ01_11210</name>
</gene>
<organism evidence="1 2">
    <name type="scientific">Paenibacillus cellulosilyticus</name>
    <dbReference type="NCBI Taxonomy" id="375489"/>
    <lineage>
        <taxon>Bacteria</taxon>
        <taxon>Bacillati</taxon>
        <taxon>Bacillota</taxon>
        <taxon>Bacilli</taxon>
        <taxon>Bacillales</taxon>
        <taxon>Paenibacillaceae</taxon>
        <taxon>Paenibacillus</taxon>
    </lineage>
</organism>
<evidence type="ECO:0000313" key="1">
    <source>
        <dbReference type="EMBL" id="PWW00657.1"/>
    </source>
</evidence>
<dbReference type="AlphaFoldDB" id="A0A2V2YRI1"/>
<comment type="caution">
    <text evidence="1">The sequence shown here is derived from an EMBL/GenBank/DDBJ whole genome shotgun (WGS) entry which is preliminary data.</text>
</comment>
<protein>
    <submittedName>
        <fullName evidence="1">Uncharacterized protein</fullName>
    </submittedName>
</protein>
<sequence length="59" mass="6649">MRCLRVDTTHLIETEAVFRAFKSSITPLNFRSLGILGPHSCFKYDFTTPLSRVGLVSCD</sequence>
<accession>A0A2V2YRI1</accession>
<dbReference type="EMBL" id="QGTQ01000012">
    <property type="protein sequence ID" value="PWW00657.1"/>
    <property type="molecule type" value="Genomic_DNA"/>
</dbReference>
<dbReference type="Proteomes" id="UP000246635">
    <property type="component" value="Unassembled WGS sequence"/>
</dbReference>
<reference evidence="1 2" key="1">
    <citation type="submission" date="2018-05" db="EMBL/GenBank/DDBJ databases">
        <title>Genomic Encyclopedia of Type Strains, Phase III (KMG-III): the genomes of soil and plant-associated and newly described type strains.</title>
        <authorList>
            <person name="Whitman W."/>
        </authorList>
    </citation>
    <scope>NUCLEOTIDE SEQUENCE [LARGE SCALE GENOMIC DNA]</scope>
    <source>
        <strain evidence="1 2">CECT 5696</strain>
    </source>
</reference>
<evidence type="ECO:0000313" key="2">
    <source>
        <dbReference type="Proteomes" id="UP000246635"/>
    </source>
</evidence>